<dbReference type="EMBL" id="BDGG01000003">
    <property type="protein sequence ID" value="GAU94911.1"/>
    <property type="molecule type" value="Genomic_DNA"/>
</dbReference>
<dbReference type="GO" id="GO:0006843">
    <property type="term" value="P:mitochondrial citrate transmembrane transport"/>
    <property type="evidence" value="ECO:0007669"/>
    <property type="project" value="TreeGrafter"/>
</dbReference>
<keyword evidence="3 11" id="KW-0813">Transport</keyword>
<name>A0A1D1UZL1_RAMVA</name>
<dbReference type="InterPro" id="IPR018108">
    <property type="entry name" value="MCP_transmembrane"/>
</dbReference>
<keyword evidence="4 10" id="KW-0812">Transmembrane</keyword>
<keyword evidence="6" id="KW-1133">Transmembrane helix</keyword>
<dbReference type="InterPro" id="IPR023395">
    <property type="entry name" value="MCP_dom_sf"/>
</dbReference>
<comment type="similarity">
    <text evidence="2 11">Belongs to the mitochondrial carrier (TC 2.A.29) family.</text>
</comment>
<reference evidence="12 13" key="1">
    <citation type="journal article" date="2016" name="Nat. Commun.">
        <title>Extremotolerant tardigrade genome and improved radiotolerance of human cultured cells by tardigrade-unique protein.</title>
        <authorList>
            <person name="Hashimoto T."/>
            <person name="Horikawa D.D."/>
            <person name="Saito Y."/>
            <person name="Kuwahara H."/>
            <person name="Kozuka-Hata H."/>
            <person name="Shin-I T."/>
            <person name="Minakuchi Y."/>
            <person name="Ohishi K."/>
            <person name="Motoyama A."/>
            <person name="Aizu T."/>
            <person name="Enomoto A."/>
            <person name="Kondo K."/>
            <person name="Tanaka S."/>
            <person name="Hara Y."/>
            <person name="Koshikawa S."/>
            <person name="Sagara H."/>
            <person name="Miura T."/>
            <person name="Yokobori S."/>
            <person name="Miyagawa K."/>
            <person name="Suzuki Y."/>
            <person name="Kubo T."/>
            <person name="Oyama M."/>
            <person name="Kohara Y."/>
            <person name="Fujiyama A."/>
            <person name="Arakawa K."/>
            <person name="Katayama T."/>
            <person name="Toyoda A."/>
            <person name="Kunieda T."/>
        </authorList>
    </citation>
    <scope>NUCLEOTIDE SEQUENCE [LARGE SCALE GENOMIC DNA]</scope>
    <source>
        <strain evidence="12 13">YOKOZUNA-1</strain>
    </source>
</reference>
<evidence type="ECO:0000256" key="5">
    <source>
        <dbReference type="ARBA" id="ARBA00022737"/>
    </source>
</evidence>
<evidence type="ECO:0000256" key="9">
    <source>
        <dbReference type="ARBA" id="ARBA00042640"/>
    </source>
</evidence>
<evidence type="ECO:0000313" key="13">
    <source>
        <dbReference type="Proteomes" id="UP000186922"/>
    </source>
</evidence>
<evidence type="ECO:0000256" key="7">
    <source>
        <dbReference type="ARBA" id="ARBA00023128"/>
    </source>
</evidence>
<evidence type="ECO:0000256" key="6">
    <source>
        <dbReference type="ARBA" id="ARBA00022989"/>
    </source>
</evidence>
<proteinExistence type="inferred from homology"/>
<evidence type="ECO:0000256" key="8">
    <source>
        <dbReference type="ARBA" id="ARBA00023136"/>
    </source>
</evidence>
<feature type="repeat" description="Solcar" evidence="10">
    <location>
        <begin position="70"/>
        <end position="156"/>
    </location>
</feature>
<evidence type="ECO:0000256" key="4">
    <source>
        <dbReference type="ARBA" id="ARBA00022692"/>
    </source>
</evidence>
<dbReference type="Gene3D" id="1.50.40.10">
    <property type="entry name" value="Mitochondrial carrier domain"/>
    <property type="match status" value="1"/>
</dbReference>
<comment type="subcellular location">
    <subcellularLocation>
        <location evidence="1">Mitochondrion membrane</location>
        <topology evidence="1">Multi-pass membrane protein</topology>
    </subcellularLocation>
</comment>
<evidence type="ECO:0000256" key="11">
    <source>
        <dbReference type="RuleBase" id="RU000488"/>
    </source>
</evidence>
<dbReference type="GO" id="GO:0031966">
    <property type="term" value="C:mitochondrial membrane"/>
    <property type="evidence" value="ECO:0007669"/>
    <property type="project" value="UniProtKB-SubCell"/>
</dbReference>
<feature type="repeat" description="Solcar" evidence="10">
    <location>
        <begin position="164"/>
        <end position="252"/>
    </location>
</feature>
<dbReference type="PROSITE" id="PS50920">
    <property type="entry name" value="SOLCAR"/>
    <property type="match status" value="3"/>
</dbReference>
<evidence type="ECO:0000313" key="12">
    <source>
        <dbReference type="EMBL" id="GAU94911.1"/>
    </source>
</evidence>
<evidence type="ECO:0000256" key="3">
    <source>
        <dbReference type="ARBA" id="ARBA00022448"/>
    </source>
</evidence>
<keyword evidence="7" id="KW-0496">Mitochondrion</keyword>
<keyword evidence="8 10" id="KW-0472">Membrane</keyword>
<keyword evidence="5" id="KW-0677">Repeat</keyword>
<keyword evidence="13" id="KW-1185">Reference proteome</keyword>
<dbReference type="PANTHER" id="PTHR45788:SF4">
    <property type="entry name" value="TRICARBOXYLATE TRANSPORT PROTEIN, MITOCHONDRIAL"/>
    <property type="match status" value="1"/>
</dbReference>
<organism evidence="12 13">
    <name type="scientific">Ramazzottius varieornatus</name>
    <name type="common">Water bear</name>
    <name type="synonym">Tardigrade</name>
    <dbReference type="NCBI Taxonomy" id="947166"/>
    <lineage>
        <taxon>Eukaryota</taxon>
        <taxon>Metazoa</taxon>
        <taxon>Ecdysozoa</taxon>
        <taxon>Tardigrada</taxon>
        <taxon>Eutardigrada</taxon>
        <taxon>Parachela</taxon>
        <taxon>Hypsibioidea</taxon>
        <taxon>Ramazzottiidae</taxon>
        <taxon>Ramazzottius</taxon>
    </lineage>
</organism>
<gene>
    <name evidence="12" type="primary">RvY_06610-1</name>
    <name evidence="12" type="synonym">RvY_06610.1</name>
    <name evidence="12" type="ORF">RvY_06610</name>
</gene>
<dbReference type="OrthoDB" id="193856at2759"/>
<sequence length="356" mass="38901">MVIHHIASLTPALNHIDPTTLAAPIPRHTHHAGSVNILVPPTPQQSPIATFFSGPPLVHKVVSPRVKHARKSADSLVAGTIAGTVEICITYPIDYVKIQLQLDARSANPRYSGMADCVRQTIRHHGFRGLYRGLNVAVLSPKAVVRFGAFEQLRKLFGDSRGVLTPTATFFCGMGAGALEAALAVTPVESIKVKFIHDLSFSQKYQGLVHGITSIVQQQGLRGIYQGLVPTVMKTSTNQAIRFSVVEGLKGWKKGDDPHAKVNKGLTAIFGAVGGIVSVFMNTPLDVLKSRMQGLEAHKYRNIMDCAYSIASKEGPKAFYKGTTARLMRVPLETAITFTVYDFVMELLHEHVWEHH</sequence>
<dbReference type="AlphaFoldDB" id="A0A1D1UZL1"/>
<dbReference type="Pfam" id="PF00153">
    <property type="entry name" value="Mito_carr"/>
    <property type="match status" value="3"/>
</dbReference>
<dbReference type="InterPro" id="IPR049563">
    <property type="entry name" value="TXTP-like"/>
</dbReference>
<dbReference type="PANTHER" id="PTHR45788">
    <property type="entry name" value="SUCCINATE/FUMARATE MITOCHONDRIAL TRANSPORTER-RELATED"/>
    <property type="match status" value="1"/>
</dbReference>
<dbReference type="FunFam" id="1.50.40.10:FF:000007">
    <property type="entry name" value="Mitochondrial tricarboxylate transport protein-like"/>
    <property type="match status" value="1"/>
</dbReference>
<dbReference type="SUPFAM" id="SSF103506">
    <property type="entry name" value="Mitochondrial carrier"/>
    <property type="match status" value="1"/>
</dbReference>
<accession>A0A1D1UZL1</accession>
<evidence type="ECO:0000256" key="2">
    <source>
        <dbReference type="ARBA" id="ARBA00006375"/>
    </source>
</evidence>
<dbReference type="STRING" id="947166.A0A1D1UZL1"/>
<evidence type="ECO:0000256" key="1">
    <source>
        <dbReference type="ARBA" id="ARBA00004225"/>
    </source>
</evidence>
<comment type="caution">
    <text evidence="12">The sequence shown here is derived from an EMBL/GenBank/DDBJ whole genome shotgun (WGS) entry which is preliminary data.</text>
</comment>
<evidence type="ECO:0000256" key="10">
    <source>
        <dbReference type="PROSITE-ProRule" id="PRU00282"/>
    </source>
</evidence>
<protein>
    <recommendedName>
        <fullName evidence="9">Citrate transport protein</fullName>
    </recommendedName>
</protein>
<dbReference type="GO" id="GO:0071913">
    <property type="term" value="F:citrate secondary active transmembrane transporter activity"/>
    <property type="evidence" value="ECO:0007669"/>
    <property type="project" value="TreeGrafter"/>
</dbReference>
<dbReference type="Proteomes" id="UP000186922">
    <property type="component" value="Unassembled WGS sequence"/>
</dbReference>
<feature type="repeat" description="Solcar" evidence="10">
    <location>
        <begin position="262"/>
        <end position="347"/>
    </location>
</feature>